<accession>A0ABN7A7S0</accession>
<name>A0ABN7A7S0_9HEMI</name>
<evidence type="ECO:0000313" key="2">
    <source>
        <dbReference type="Proteomes" id="UP001307889"/>
    </source>
</evidence>
<proteinExistence type="predicted"/>
<sequence length="73" mass="8067">MLGFCDIQTTIQNCDFNSAIIMRLPEGRGPTTGVLLCHNYDSVISDHASYVTARRRQRRATTICPIPEPASGE</sequence>
<dbReference type="Proteomes" id="UP001307889">
    <property type="component" value="Chromosome 1"/>
</dbReference>
<protein>
    <submittedName>
        <fullName evidence="1">Uncharacterized protein</fullName>
    </submittedName>
</protein>
<gene>
    <name evidence="1" type="ORF">NTJ_01139</name>
</gene>
<reference evidence="1 2" key="1">
    <citation type="submission" date="2023-09" db="EMBL/GenBank/DDBJ databases">
        <title>Nesidiocoris tenuis whole genome shotgun sequence.</title>
        <authorList>
            <person name="Shibata T."/>
            <person name="Shimoda M."/>
            <person name="Kobayashi T."/>
            <person name="Uehara T."/>
        </authorList>
    </citation>
    <scope>NUCLEOTIDE SEQUENCE [LARGE SCALE GENOMIC DNA]</scope>
    <source>
        <strain evidence="1 2">Japan</strain>
    </source>
</reference>
<organism evidence="1 2">
    <name type="scientific">Nesidiocoris tenuis</name>
    <dbReference type="NCBI Taxonomy" id="355587"/>
    <lineage>
        <taxon>Eukaryota</taxon>
        <taxon>Metazoa</taxon>
        <taxon>Ecdysozoa</taxon>
        <taxon>Arthropoda</taxon>
        <taxon>Hexapoda</taxon>
        <taxon>Insecta</taxon>
        <taxon>Pterygota</taxon>
        <taxon>Neoptera</taxon>
        <taxon>Paraneoptera</taxon>
        <taxon>Hemiptera</taxon>
        <taxon>Heteroptera</taxon>
        <taxon>Panheteroptera</taxon>
        <taxon>Cimicomorpha</taxon>
        <taxon>Miridae</taxon>
        <taxon>Dicyphina</taxon>
        <taxon>Nesidiocoris</taxon>
    </lineage>
</organism>
<dbReference type="EMBL" id="AP028909">
    <property type="protein sequence ID" value="BES88332.1"/>
    <property type="molecule type" value="Genomic_DNA"/>
</dbReference>
<keyword evidence="2" id="KW-1185">Reference proteome</keyword>
<evidence type="ECO:0000313" key="1">
    <source>
        <dbReference type="EMBL" id="BES88332.1"/>
    </source>
</evidence>